<reference evidence="2" key="1">
    <citation type="submission" date="2023-03" db="EMBL/GenBank/DDBJ databases">
        <title>Andean soil-derived lignocellulolytic bacterial consortium as a source of novel taxa and putative plastic-active enzymes.</title>
        <authorList>
            <person name="Diaz-Garcia L."/>
            <person name="Chuvochina M."/>
            <person name="Feuerriegel G."/>
            <person name="Bunk B."/>
            <person name="Sproer C."/>
            <person name="Streit W.R."/>
            <person name="Rodriguez L.M."/>
            <person name="Overmann J."/>
            <person name="Jimenez D.J."/>
        </authorList>
    </citation>
    <scope>NUCLEOTIDE SEQUENCE</scope>
    <source>
        <strain evidence="2">MAG 26</strain>
    </source>
</reference>
<evidence type="ECO:0000313" key="3">
    <source>
        <dbReference type="Proteomes" id="UP001218362"/>
    </source>
</evidence>
<dbReference type="EMBL" id="CP119316">
    <property type="protein sequence ID" value="WEK48274.1"/>
    <property type="molecule type" value="Genomic_DNA"/>
</dbReference>
<organism evidence="2 3">
    <name type="scientific">Candidatus Andeanibacterium colombiense</name>
    <dbReference type="NCBI Taxonomy" id="3121345"/>
    <lineage>
        <taxon>Bacteria</taxon>
        <taxon>Pseudomonadati</taxon>
        <taxon>Pseudomonadota</taxon>
        <taxon>Alphaproteobacteria</taxon>
        <taxon>Sphingomonadales</taxon>
        <taxon>Sphingomonadaceae</taxon>
        <taxon>Candidatus Andeanibacterium</taxon>
    </lineage>
</organism>
<protein>
    <recommendedName>
        <fullName evidence="4">Lipoprotein</fullName>
    </recommendedName>
</protein>
<name>A0AAJ5XCC0_9SPHN</name>
<dbReference type="Proteomes" id="UP001218362">
    <property type="component" value="Chromosome"/>
</dbReference>
<proteinExistence type="predicted"/>
<evidence type="ECO:0000313" key="2">
    <source>
        <dbReference type="EMBL" id="WEK48274.1"/>
    </source>
</evidence>
<sequence length="212" mass="23395">MTGLTKWLLTAAFALLVSGCGPSKNETPGKSPAVSEMMVQEKTSKSSDNTSHPIRLSDRDAEAELERVIGDSSQPYLAHPDAALEPYVKAGLISEAPDLRTDYSQYYRLREAARFLGYRLLAFETEDMREAGWIGCCVNVGLSMLVVTDGHDEQAQAFVKKNKCSLTGVGDWQMDSFRESVLPGIKPDDPNYRVISCHDNDGSESSRRRPSD</sequence>
<dbReference type="PROSITE" id="PS51257">
    <property type="entry name" value="PROKAR_LIPOPROTEIN"/>
    <property type="match status" value="1"/>
</dbReference>
<feature type="region of interest" description="Disordered" evidence="1">
    <location>
        <begin position="23"/>
        <end position="55"/>
    </location>
</feature>
<evidence type="ECO:0000256" key="1">
    <source>
        <dbReference type="SAM" id="MobiDB-lite"/>
    </source>
</evidence>
<dbReference type="KEGG" id="acob:P0Y56_08260"/>
<gene>
    <name evidence="2" type="ORF">P0Y56_08260</name>
</gene>
<evidence type="ECO:0008006" key="4">
    <source>
        <dbReference type="Google" id="ProtNLM"/>
    </source>
</evidence>
<dbReference type="AlphaFoldDB" id="A0AAJ5XCC0"/>
<accession>A0AAJ5XCC0</accession>